<organism evidence="3 4">
    <name type="scientific">Streptacidiphilus cavernicola</name>
    <dbReference type="NCBI Taxonomy" id="3342716"/>
    <lineage>
        <taxon>Bacteria</taxon>
        <taxon>Bacillati</taxon>
        <taxon>Actinomycetota</taxon>
        <taxon>Actinomycetes</taxon>
        <taxon>Kitasatosporales</taxon>
        <taxon>Streptomycetaceae</taxon>
        <taxon>Streptacidiphilus</taxon>
    </lineage>
</organism>
<dbReference type="InterPro" id="IPR050256">
    <property type="entry name" value="Glycosyltransferase_2"/>
</dbReference>
<dbReference type="GO" id="GO:0008168">
    <property type="term" value="F:methyltransferase activity"/>
    <property type="evidence" value="ECO:0007669"/>
    <property type="project" value="UniProtKB-KW"/>
</dbReference>
<evidence type="ECO:0000313" key="4">
    <source>
        <dbReference type="Proteomes" id="UP001592528"/>
    </source>
</evidence>
<dbReference type="EMBL" id="JBHEZZ010000014">
    <property type="protein sequence ID" value="MFC1404370.1"/>
    <property type="molecule type" value="Genomic_DNA"/>
</dbReference>
<dbReference type="PANTHER" id="PTHR48090:SF7">
    <property type="entry name" value="RFBJ PROTEIN"/>
    <property type="match status" value="1"/>
</dbReference>
<dbReference type="Pfam" id="PF00535">
    <property type="entry name" value="Glycos_transf_2"/>
    <property type="match status" value="1"/>
</dbReference>
<reference evidence="3 4" key="1">
    <citation type="submission" date="2024-09" db="EMBL/GenBank/DDBJ databases">
        <authorList>
            <person name="Lee S.D."/>
        </authorList>
    </citation>
    <scope>NUCLEOTIDE SEQUENCE [LARGE SCALE GENOMIC DNA]</scope>
    <source>
        <strain evidence="3 4">N1-5</strain>
    </source>
</reference>
<accession>A0ABV6USC6</accession>
<keyword evidence="3" id="KW-0808">Transferase</keyword>
<dbReference type="CDD" id="cd04179">
    <property type="entry name" value="DPM_DPG-synthase_like"/>
    <property type="match status" value="1"/>
</dbReference>
<name>A0ABV6USC6_9ACTN</name>
<proteinExistence type="inferred from homology"/>
<dbReference type="InterPro" id="IPR001173">
    <property type="entry name" value="Glyco_trans_2-like"/>
</dbReference>
<feature type="domain" description="Glycosyltransferase 2-like" evidence="2">
    <location>
        <begin position="14"/>
        <end position="186"/>
    </location>
</feature>
<dbReference type="RefSeq" id="WP_380523415.1">
    <property type="nucleotide sequence ID" value="NZ_JBHEZZ010000014.1"/>
</dbReference>
<gene>
    <name evidence="3" type="ORF">ACEZDJ_24040</name>
</gene>
<dbReference type="PANTHER" id="PTHR48090">
    <property type="entry name" value="UNDECAPRENYL-PHOSPHATE 4-DEOXY-4-FORMAMIDO-L-ARABINOSE TRANSFERASE-RELATED"/>
    <property type="match status" value="1"/>
</dbReference>
<evidence type="ECO:0000256" key="1">
    <source>
        <dbReference type="ARBA" id="ARBA00006739"/>
    </source>
</evidence>
<dbReference type="SUPFAM" id="SSF53448">
    <property type="entry name" value="Nucleotide-diphospho-sugar transferases"/>
    <property type="match status" value="1"/>
</dbReference>
<protein>
    <submittedName>
        <fullName evidence="3">Methyltransferase domain-containing protein</fullName>
    </submittedName>
</protein>
<keyword evidence="4" id="KW-1185">Reference proteome</keyword>
<dbReference type="Pfam" id="PF13489">
    <property type="entry name" value="Methyltransf_23"/>
    <property type="match status" value="1"/>
</dbReference>
<dbReference type="InterPro" id="IPR029044">
    <property type="entry name" value="Nucleotide-diphossugar_trans"/>
</dbReference>
<dbReference type="Proteomes" id="UP001592528">
    <property type="component" value="Unassembled WGS sequence"/>
</dbReference>
<dbReference type="GO" id="GO:0032259">
    <property type="term" value="P:methylation"/>
    <property type="evidence" value="ECO:0007669"/>
    <property type="project" value="UniProtKB-KW"/>
</dbReference>
<sequence>MPQPTRPTAPRIGVLVVAYNAENTLAKTLQRIPAEFRARIAEILVMDDASHDATFLAGWRWSQQEDAPPTVVMRHTKNLGYGGNQKAGYALAMERGLDIVVILHGDGQYAPELIAEMVAPIERGEADAVFGSRMMDSGGARRGGMPAYKWLGNRVLTKIENSLLGTSLTEFHSGYRAYRVDALRDLLIDRNTDAFDFDTQIIVQLIDAGKRIVEVPIPTYYGDEICYVNGLKYAKDVVKDVLEYRLAMKGFGSCPWVPKAEEYAFKAGDGSSHAEILAMLSGLAPMNVLDLGCSGGLFAEQVRKQGHTVTGVDYIEVPGVRERTDRFLLADLNQGLPPGLTGPFDLVVAGDVVEHLVNPEQLLRQVQQVLRPGGELVLSVPNFGHWYSRLRVALGVFDYDRRGILDETHLRFFSRASLRRMIRNAGYDLLELRSTGSPFVQLAGSGAAAGAASALSRGLVRLRPTMFGYQYVARLTPHAQEVITAGQSAGVDELLAAQARRGDEVAAGQRS</sequence>
<dbReference type="Gene3D" id="3.90.550.10">
    <property type="entry name" value="Spore Coat Polysaccharide Biosynthesis Protein SpsA, Chain A"/>
    <property type="match status" value="1"/>
</dbReference>
<evidence type="ECO:0000259" key="2">
    <source>
        <dbReference type="Pfam" id="PF00535"/>
    </source>
</evidence>
<comment type="caution">
    <text evidence="3">The sequence shown here is derived from an EMBL/GenBank/DDBJ whole genome shotgun (WGS) entry which is preliminary data.</text>
</comment>
<comment type="similarity">
    <text evidence="1">Belongs to the glycosyltransferase 2 family.</text>
</comment>
<dbReference type="InterPro" id="IPR029063">
    <property type="entry name" value="SAM-dependent_MTases_sf"/>
</dbReference>
<dbReference type="SUPFAM" id="SSF53335">
    <property type="entry name" value="S-adenosyl-L-methionine-dependent methyltransferases"/>
    <property type="match status" value="1"/>
</dbReference>
<dbReference type="Gene3D" id="3.40.50.150">
    <property type="entry name" value="Vaccinia Virus protein VP39"/>
    <property type="match status" value="1"/>
</dbReference>
<dbReference type="CDD" id="cd02440">
    <property type="entry name" value="AdoMet_MTases"/>
    <property type="match status" value="1"/>
</dbReference>
<evidence type="ECO:0000313" key="3">
    <source>
        <dbReference type="EMBL" id="MFC1404370.1"/>
    </source>
</evidence>
<keyword evidence="3" id="KW-0489">Methyltransferase</keyword>